<evidence type="ECO:0000256" key="3">
    <source>
        <dbReference type="ARBA" id="ARBA00023136"/>
    </source>
</evidence>
<dbReference type="EMBL" id="GL832974">
    <property type="protein sequence ID" value="EGD76642.1"/>
    <property type="molecule type" value="Genomic_DNA"/>
</dbReference>
<evidence type="ECO:0000256" key="7">
    <source>
        <dbReference type="SAM" id="MobiDB-lite"/>
    </source>
</evidence>
<reference evidence="8" key="1">
    <citation type="submission" date="2009-08" db="EMBL/GenBank/DDBJ databases">
        <title>Annotation of Salpingoeca rosetta.</title>
        <authorList>
            <consortium name="The Broad Institute Genome Sequencing Platform"/>
            <person name="Russ C."/>
            <person name="Cuomo C."/>
            <person name="Burger G."/>
            <person name="Gray M.W."/>
            <person name="Holland P.W.H."/>
            <person name="King N."/>
            <person name="Lang F.B.F."/>
            <person name="Roger A.J."/>
            <person name="Ruiz-Trillo I."/>
            <person name="Young S.K."/>
            <person name="Zeng Q."/>
            <person name="Gargeya S."/>
            <person name="Alvarado L."/>
            <person name="Berlin A."/>
            <person name="Chapman S.B."/>
            <person name="Chen Z."/>
            <person name="Freedman E."/>
            <person name="Gellesch M."/>
            <person name="Goldberg J."/>
            <person name="Griggs A."/>
            <person name="Gujja S."/>
            <person name="Heilman E."/>
            <person name="Heiman D."/>
            <person name="Howarth C."/>
            <person name="Mehta T."/>
            <person name="Neiman D."/>
            <person name="Pearson M."/>
            <person name="Roberts A."/>
            <person name="Saif S."/>
            <person name="Shea T."/>
            <person name="Shenoy N."/>
            <person name="Sisk P."/>
            <person name="Stolte C."/>
            <person name="Sykes S."/>
            <person name="White J."/>
            <person name="Yandava C."/>
            <person name="Haas B."/>
            <person name="Nusbaum C."/>
            <person name="Birren B."/>
        </authorList>
    </citation>
    <scope>NUCLEOTIDE SEQUENCE [LARGE SCALE GENOMIC DNA]</scope>
    <source>
        <strain evidence="8">ATCC 50818</strain>
    </source>
</reference>
<evidence type="ECO:0000313" key="9">
    <source>
        <dbReference type="Proteomes" id="UP000007799"/>
    </source>
</evidence>
<keyword evidence="2" id="KW-0677">Repeat</keyword>
<feature type="region of interest" description="Disordered" evidence="7">
    <location>
        <begin position="400"/>
        <end position="428"/>
    </location>
</feature>
<dbReference type="PANTHER" id="PTHR46330:SF6">
    <property type="entry name" value="HEMATOPOIETIC DEATH RECEPTOR-RELATED"/>
    <property type="match status" value="1"/>
</dbReference>
<dbReference type="RefSeq" id="XP_004991556.1">
    <property type="nucleotide sequence ID" value="XM_004991499.1"/>
</dbReference>
<keyword evidence="9" id="KW-1185">Reference proteome</keyword>
<dbReference type="KEGG" id="sre:PTSG_07753"/>
<dbReference type="AlphaFoldDB" id="F2UHP3"/>
<dbReference type="PANTHER" id="PTHR46330">
    <property type="entry name" value="TUMOR NECROSIS FACTOR RECEPTOR SUPERFAMILY MEMBER 10B"/>
    <property type="match status" value="1"/>
</dbReference>
<sequence length="885" mass="95154">MAQTSMTREAAVEYGYQLLLLLQTPKLNFTAQSQRYPSSDCNEPCTGAATEMCGAANRMNIIRANCYGTPVPTATKELPFCNTSLSIGARLDDLIGRLSLQEMAGLIGPDPVTSPCAFLDYGVKRLDIPPYLHLVETNTAVASACITSQDKCATTFIGSNGLGAAVNRVISTEMRAFNNLNWHRGGSVLQKIGLTGLKHFGAHSVETTAWHSTGTSPPLTSGTPRYVCVCVCVCVCLYVCACVCVCVCVSCEEYPPLPDRASCFPTSVCEEPFIETIPPTLTTDRLCSCDTLTCNKLVTQLFEEMVCADPTDEQLDVVLDVCCSGQGEDGICDTICQMDAYEARRSCPGCTDTCECSAGFILVYDADSADCRPCDSVTEFSPSIGGSKCEPIEECERGQEEVSAPTRSSDRVRRDCPAGTIDSDSDGSTGCQLCPAGHYTEAGSHGSCSSFTCRAGTHHHHDSDPTTTCMDVTECASGHEEVQAMTLLISDRVCDECTEGTHKAVSGQGVPCLPVTTCDAGEEETAEPTPTSDRPVDGQAEACRPVTQFGAYEEEIRKLTRQHDRLCRKCVQDTRVPVSRCAGSGAFSRMAASKCEFGTFQSQAPTLDSDRECAAGGGRGAGHLKLLHPIALMLKGTLDCLSTLHFIHILQLFCVLTTLTFDRQRRRRRPHRKMLSQSNEALKRIGTIAATTVTCTWLALASDIGISATISPLIYVDKCVQLTCTVTTTPPRPRPATAHPSSWCRFLPRSPAPTAIKSEHICRDACTGMVGSPSTTTAHGRMGSGRSPTLAGTCGGSRDPKRTRTGAPQTRETCSNLSPEDTRAREVDKDTHVVVNEKTLQAPFETKLKLLSGIAAEFAGMMRSKTDEETRLRKHAAGTQTSSRS</sequence>
<evidence type="ECO:0008006" key="10">
    <source>
        <dbReference type="Google" id="ProtNLM"/>
    </source>
</evidence>
<dbReference type="OrthoDB" id="2123594at2759"/>
<keyword evidence="3" id="KW-0472">Membrane</keyword>
<comment type="subcellular location">
    <subcellularLocation>
        <location evidence="1">Membrane</location>
    </subcellularLocation>
</comment>
<evidence type="ECO:0000256" key="4">
    <source>
        <dbReference type="ARBA" id="ARBA00023157"/>
    </source>
</evidence>
<dbReference type="Gene3D" id="2.10.50.10">
    <property type="entry name" value="Tumor Necrosis Factor Receptor, subunit A, domain 2"/>
    <property type="match status" value="1"/>
</dbReference>
<accession>F2UHP3</accession>
<dbReference type="GeneID" id="16072114"/>
<dbReference type="InterPro" id="IPR052491">
    <property type="entry name" value="TNFRSF10"/>
</dbReference>
<evidence type="ECO:0000256" key="2">
    <source>
        <dbReference type="ARBA" id="ARBA00022737"/>
    </source>
</evidence>
<dbReference type="Proteomes" id="UP000007799">
    <property type="component" value="Unassembled WGS sequence"/>
</dbReference>
<dbReference type="GO" id="GO:0016020">
    <property type="term" value="C:membrane"/>
    <property type="evidence" value="ECO:0007669"/>
    <property type="project" value="UniProtKB-SubCell"/>
</dbReference>
<evidence type="ECO:0000256" key="5">
    <source>
        <dbReference type="ARBA" id="ARBA00023170"/>
    </source>
</evidence>
<keyword evidence="4" id="KW-1015">Disulfide bond</keyword>
<feature type="region of interest" description="Disordered" evidence="7">
    <location>
        <begin position="774"/>
        <end position="823"/>
    </location>
</feature>
<name>F2UHP3_SALR5</name>
<keyword evidence="5" id="KW-0675">Receptor</keyword>
<gene>
    <name evidence="8" type="ORF">PTSG_07753</name>
</gene>
<evidence type="ECO:0000256" key="6">
    <source>
        <dbReference type="ARBA" id="ARBA00023180"/>
    </source>
</evidence>
<dbReference type="InParanoid" id="F2UHP3"/>
<proteinExistence type="predicted"/>
<protein>
    <recommendedName>
        <fullName evidence="10">TNFR-Cys domain-containing protein</fullName>
    </recommendedName>
</protein>
<organism evidence="9">
    <name type="scientific">Salpingoeca rosetta (strain ATCC 50818 / BSB-021)</name>
    <dbReference type="NCBI Taxonomy" id="946362"/>
    <lineage>
        <taxon>Eukaryota</taxon>
        <taxon>Choanoflagellata</taxon>
        <taxon>Craspedida</taxon>
        <taxon>Salpingoecidae</taxon>
        <taxon>Salpingoeca</taxon>
    </lineage>
</organism>
<evidence type="ECO:0000313" key="8">
    <source>
        <dbReference type="EMBL" id="EGD76642.1"/>
    </source>
</evidence>
<feature type="compositionally biased region" description="Polar residues" evidence="7">
    <location>
        <begin position="806"/>
        <end position="819"/>
    </location>
</feature>
<evidence type="ECO:0000256" key="1">
    <source>
        <dbReference type="ARBA" id="ARBA00004370"/>
    </source>
</evidence>
<keyword evidence="6" id="KW-0325">Glycoprotein</keyword>
<feature type="region of interest" description="Disordered" evidence="7">
    <location>
        <begin position="864"/>
        <end position="885"/>
    </location>
</feature>